<reference evidence="1 2" key="1">
    <citation type="submission" date="2020-03" db="EMBL/GenBank/DDBJ databases">
        <title>Whole genome shotgun sequence of Phytohabitans rumicis NBRC 108638.</title>
        <authorList>
            <person name="Komaki H."/>
            <person name="Tamura T."/>
        </authorList>
    </citation>
    <scope>NUCLEOTIDE SEQUENCE [LARGE SCALE GENOMIC DNA]</scope>
    <source>
        <strain evidence="1 2">NBRC 108638</strain>
    </source>
</reference>
<comment type="caution">
    <text evidence="1">The sequence shown here is derived from an EMBL/GenBank/DDBJ whole genome shotgun (WGS) entry which is preliminary data.</text>
</comment>
<dbReference type="Proteomes" id="UP000482960">
    <property type="component" value="Unassembled WGS sequence"/>
</dbReference>
<reference evidence="1 2" key="2">
    <citation type="submission" date="2020-03" db="EMBL/GenBank/DDBJ databases">
        <authorList>
            <person name="Ichikawa N."/>
            <person name="Kimura A."/>
            <person name="Kitahashi Y."/>
            <person name="Uohara A."/>
        </authorList>
    </citation>
    <scope>NUCLEOTIDE SEQUENCE [LARGE SCALE GENOMIC DNA]</scope>
    <source>
        <strain evidence="1 2">NBRC 108638</strain>
    </source>
</reference>
<name>A0A6V8L315_9ACTN</name>
<dbReference type="EMBL" id="BLPG01000001">
    <property type="protein sequence ID" value="GFJ89940.1"/>
    <property type="molecule type" value="Genomic_DNA"/>
</dbReference>
<dbReference type="AlphaFoldDB" id="A0A6V8L315"/>
<evidence type="ECO:0000313" key="1">
    <source>
        <dbReference type="EMBL" id="GFJ89940.1"/>
    </source>
</evidence>
<organism evidence="1 2">
    <name type="scientific">Phytohabitans rumicis</name>
    <dbReference type="NCBI Taxonomy" id="1076125"/>
    <lineage>
        <taxon>Bacteria</taxon>
        <taxon>Bacillati</taxon>
        <taxon>Actinomycetota</taxon>
        <taxon>Actinomycetes</taxon>
        <taxon>Micromonosporales</taxon>
        <taxon>Micromonosporaceae</taxon>
    </lineage>
</organism>
<keyword evidence="2" id="KW-1185">Reference proteome</keyword>
<evidence type="ECO:0000313" key="2">
    <source>
        <dbReference type="Proteomes" id="UP000482960"/>
    </source>
</evidence>
<gene>
    <name evidence="1" type="ORF">Prum_035820</name>
</gene>
<evidence type="ECO:0008006" key="3">
    <source>
        <dbReference type="Google" id="ProtNLM"/>
    </source>
</evidence>
<protein>
    <recommendedName>
        <fullName evidence="3">YbjN domain-containing protein</fullName>
    </recommendedName>
</protein>
<accession>A0A6V8L315</accession>
<proteinExistence type="predicted"/>
<dbReference type="RefSeq" id="WP_173077414.1">
    <property type="nucleotide sequence ID" value="NZ_BAABJB010000007.1"/>
</dbReference>
<sequence length="127" mass="14708">MFDTRDDWQRLCESADLTVKRRRIRVAFAGGRSHEVQVHVTDDIYLLTAEIADSATAHQLDDPYQDVWLRNRRSRLVGFRIDNHGSLVAHGWTPKEGLTAEAFQLLVRAVAREADRYEFRLTGLDKR</sequence>